<name>A0ABZ0L5G2_9BACL</name>
<sequence length="50" mass="5700">MLNLGGFNQFQPPIDKDGKIKDKNRWMHAGEEGVKSLMDCMHAQNLLKTI</sequence>
<gene>
    <name evidence="2" type="ORF">QWT69_16705</name>
</gene>
<evidence type="ECO:0000313" key="3">
    <source>
        <dbReference type="Proteomes" id="UP001303902"/>
    </source>
</evidence>
<reference evidence="2 3" key="1">
    <citation type="submission" date="2023-06" db="EMBL/GenBank/DDBJ databases">
        <title>Sporosarcina sp. nov., isolated from Korean tranditional fermented seafood 'Jeotgal'.</title>
        <authorList>
            <person name="Yang A.I."/>
            <person name="Shin N.-R."/>
        </authorList>
    </citation>
    <scope>NUCLEOTIDE SEQUENCE [LARGE SCALE GENOMIC DNA]</scope>
    <source>
        <strain evidence="2 3">T2O-4</strain>
    </source>
</reference>
<evidence type="ECO:0000256" key="1">
    <source>
        <dbReference type="SAM" id="MobiDB-lite"/>
    </source>
</evidence>
<dbReference type="RefSeq" id="WP_317967609.1">
    <property type="nucleotide sequence ID" value="NZ_CP129118.1"/>
</dbReference>
<proteinExistence type="predicted"/>
<accession>A0ABZ0L5G2</accession>
<feature type="region of interest" description="Disordered" evidence="1">
    <location>
        <begin position="1"/>
        <end position="20"/>
    </location>
</feature>
<keyword evidence="3" id="KW-1185">Reference proteome</keyword>
<protein>
    <submittedName>
        <fullName evidence="2">YugN family protein</fullName>
    </submittedName>
</protein>
<dbReference type="EMBL" id="CP129118">
    <property type="protein sequence ID" value="WOV87467.1"/>
    <property type="molecule type" value="Genomic_DNA"/>
</dbReference>
<evidence type="ECO:0000313" key="2">
    <source>
        <dbReference type="EMBL" id="WOV87467.1"/>
    </source>
</evidence>
<dbReference type="Proteomes" id="UP001303902">
    <property type="component" value="Chromosome"/>
</dbReference>
<feature type="compositionally biased region" description="Polar residues" evidence="1">
    <location>
        <begin position="1"/>
        <end position="11"/>
    </location>
</feature>
<organism evidence="2 3">
    <name type="scientific">Sporosarcina oncorhynchi</name>
    <dbReference type="NCBI Taxonomy" id="3056444"/>
    <lineage>
        <taxon>Bacteria</taxon>
        <taxon>Bacillati</taxon>
        <taxon>Bacillota</taxon>
        <taxon>Bacilli</taxon>
        <taxon>Bacillales</taxon>
        <taxon>Caryophanaceae</taxon>
        <taxon>Sporosarcina</taxon>
    </lineage>
</organism>